<dbReference type="InterPro" id="IPR027417">
    <property type="entry name" value="P-loop_NTPase"/>
</dbReference>
<dbReference type="Gene3D" id="1.10.8.730">
    <property type="match status" value="1"/>
</dbReference>
<dbReference type="EMBL" id="BAABCM010000001">
    <property type="protein sequence ID" value="GAA3791583.1"/>
    <property type="molecule type" value="Genomic_DNA"/>
</dbReference>
<dbReference type="GO" id="GO:0005524">
    <property type="term" value="F:ATP binding"/>
    <property type="evidence" value="ECO:0007669"/>
    <property type="project" value="UniProtKB-KW"/>
</dbReference>
<proteinExistence type="predicted"/>
<dbReference type="SUPFAM" id="SSF52540">
    <property type="entry name" value="P-loop containing nucleoside triphosphate hydrolases"/>
    <property type="match status" value="1"/>
</dbReference>
<evidence type="ECO:0000313" key="1">
    <source>
        <dbReference type="EMBL" id="GAA3791583.1"/>
    </source>
</evidence>
<keyword evidence="1" id="KW-0067">ATP-binding</keyword>
<evidence type="ECO:0000313" key="2">
    <source>
        <dbReference type="Proteomes" id="UP001501624"/>
    </source>
</evidence>
<reference evidence="2" key="1">
    <citation type="journal article" date="2019" name="Int. J. Syst. Evol. Microbiol.">
        <title>The Global Catalogue of Microorganisms (GCM) 10K type strain sequencing project: providing services to taxonomists for standard genome sequencing and annotation.</title>
        <authorList>
            <consortium name="The Broad Institute Genomics Platform"/>
            <consortium name="The Broad Institute Genome Sequencing Center for Infectious Disease"/>
            <person name="Wu L."/>
            <person name="Ma J."/>
        </authorList>
    </citation>
    <scope>NUCLEOTIDE SEQUENCE [LARGE SCALE GENOMIC DNA]</scope>
    <source>
        <strain evidence="2">JCM 17017</strain>
    </source>
</reference>
<dbReference type="RefSeq" id="WP_237336655.1">
    <property type="nucleotide sequence ID" value="NZ_BAABCM010000001.1"/>
</dbReference>
<dbReference type="Gene3D" id="3.40.50.300">
    <property type="entry name" value="P-loop containing nucleotide triphosphate hydrolases"/>
    <property type="match status" value="1"/>
</dbReference>
<protein>
    <submittedName>
        <fullName evidence="1">ATP-binding protein</fullName>
    </submittedName>
</protein>
<accession>A0ABP7HGZ0</accession>
<organism evidence="1 2">
    <name type="scientific">Amycolatopsis tucumanensis</name>
    <dbReference type="NCBI Taxonomy" id="401106"/>
    <lineage>
        <taxon>Bacteria</taxon>
        <taxon>Bacillati</taxon>
        <taxon>Actinomycetota</taxon>
        <taxon>Actinomycetes</taxon>
        <taxon>Pseudonocardiales</taxon>
        <taxon>Pseudonocardiaceae</taxon>
        <taxon>Amycolatopsis</taxon>
    </lineage>
</organism>
<keyword evidence="2" id="KW-1185">Reference proteome</keyword>
<name>A0ABP7HGZ0_9PSEU</name>
<dbReference type="Proteomes" id="UP001501624">
    <property type="component" value="Unassembled WGS sequence"/>
</dbReference>
<gene>
    <name evidence="1" type="ORF">GCM10022380_05220</name>
</gene>
<sequence length="482" mass="52599">MRTIVTRPGPRRDRLGAHRPASGRLAHRMRLPAHTATSSVLKSWYPWVMDPGLGVPGIYLGMDLYSRASFLWDPWELYRAGVITSPNGLLVGEIGSGKSALLKCMIMRFAAVGIPFSWVDVKDEYTALAHCLGVEPLRLGPGLGVRLNPLAAHGRYPGQSEQAWRADLAARRMALLEGLVHVRLDRPLTMTERTALELALASCTGELPGAARDQLAPASLPAVVAKLTATDEWQDALRVRGITAQQLLDDSRDARLALHGLVDGPLKGMFDAADDTQRYLDFDAPGTVLNLHAVRADQAVTVMSMVCAQSAMEAALMRPNARPRLVGYDESWLAMRYVPLLRRLQEAAKLARMFGITNLLAAHRLTDYAPGAEGSEAARLARGLIEDTGFRIVYRQVDASLPLTRDMLGLTDVQTALLKYLRKGTGMWLLGNRAFVVQHLLSSVEHPLVQTDSRMQAAATAAGEISDEDWESLLDSSAAEAS</sequence>
<keyword evidence="1" id="KW-0547">Nucleotide-binding</keyword>
<comment type="caution">
    <text evidence="1">The sequence shown here is derived from an EMBL/GenBank/DDBJ whole genome shotgun (WGS) entry which is preliminary data.</text>
</comment>